<dbReference type="AlphaFoldDB" id="A0A4Q2R4X1"/>
<evidence type="ECO:0000313" key="1">
    <source>
        <dbReference type="EMBL" id="RYB01372.1"/>
    </source>
</evidence>
<protein>
    <submittedName>
        <fullName evidence="1">Uncharacterized protein</fullName>
    </submittedName>
</protein>
<comment type="caution">
    <text evidence="1">The sequence shown here is derived from an EMBL/GenBank/DDBJ whole genome shotgun (WGS) entry which is preliminary data.</text>
</comment>
<keyword evidence="2" id="KW-1185">Reference proteome</keyword>
<proteinExistence type="predicted"/>
<organism evidence="1 2">
    <name type="scientific">Lichenibacterium ramalinae</name>
    <dbReference type="NCBI Taxonomy" id="2316527"/>
    <lineage>
        <taxon>Bacteria</taxon>
        <taxon>Pseudomonadati</taxon>
        <taxon>Pseudomonadota</taxon>
        <taxon>Alphaproteobacteria</taxon>
        <taxon>Hyphomicrobiales</taxon>
        <taxon>Lichenihabitantaceae</taxon>
        <taxon>Lichenibacterium</taxon>
    </lineage>
</organism>
<reference evidence="1 2" key="2">
    <citation type="submission" date="2019-02" db="EMBL/GenBank/DDBJ databases">
        <title>'Lichenibacterium ramalinii' gen. nov. sp. nov., 'Lichenibacterium minor' gen. nov. sp. nov.</title>
        <authorList>
            <person name="Pankratov T."/>
        </authorList>
    </citation>
    <scope>NUCLEOTIDE SEQUENCE [LARGE SCALE GENOMIC DNA]</scope>
    <source>
        <strain evidence="1 2">RmlP001</strain>
    </source>
</reference>
<dbReference type="RefSeq" id="WP_129222233.1">
    <property type="nucleotide sequence ID" value="NZ_QYBC01000044.1"/>
</dbReference>
<evidence type="ECO:0000313" key="2">
    <source>
        <dbReference type="Proteomes" id="UP000289411"/>
    </source>
</evidence>
<name>A0A4Q2R4X1_9HYPH</name>
<dbReference type="EMBL" id="QYBC01000044">
    <property type="protein sequence ID" value="RYB01372.1"/>
    <property type="molecule type" value="Genomic_DNA"/>
</dbReference>
<accession>A0A4Q2R4X1</accession>
<reference evidence="1 2" key="1">
    <citation type="submission" date="2018-09" db="EMBL/GenBank/DDBJ databases">
        <authorList>
            <person name="Grouzdev D.S."/>
            <person name="Krutkina M.S."/>
        </authorList>
    </citation>
    <scope>NUCLEOTIDE SEQUENCE [LARGE SCALE GENOMIC DNA]</scope>
    <source>
        <strain evidence="1 2">RmlP001</strain>
    </source>
</reference>
<sequence>MSKALLTSAERLVRRMEFVPSAPHAGMARYAPFKPFRPDIAEAIARGEYAFQQLTSKRHTYRHRAILMQVQRGTRTRRP</sequence>
<dbReference type="Proteomes" id="UP000289411">
    <property type="component" value="Unassembled WGS sequence"/>
</dbReference>
<gene>
    <name evidence="1" type="ORF">D3272_26420</name>
</gene>